<sequence>MMSPQAFVIGWLEYAAAATILLTATKVVVARLREPIDRANLIVMSLLAAAFVPLLLNIELLPSWHIGLLPANSVGQADTQPTAETDTASLIPSSTEHSATRPSAAANRPQEDDLAAGAATTSGSPRVAAGAEPWPTAQRADLWSVAAMLLILSHAAAIVWFAAEWIIGTVRLRRMTQRASKPEQAALDVLHEVSAAATSKVRLRVSDEISTPLVFGWRRPMILIPDSMASGDRSTLRYCLAHESSHVTGRDLGVWRLVNLCQFVLWYQPLYWALRRELRICQDLVADDRAAGTSSARLAYSELLLSLSKRPANRRVEGAIAFYDRSSQLSRRIRMLLDSSHSLRSRSPRRFLWMSGLLLLCGALLLGSLKLNAAGADEVRQAAAKTAPAGQTAEQDQQVKVVRGRVVDEAGQPIAGAQLWLPLQYQPRRCVQTSSDAAGEFELKCPVAWIRSRSTGSMWTVWVHCPGYSIQSQSVFDTIRGDGDDEGDEKYTIRLPAESTTRFQVLTPTGQPLANVLVQPQNYQTTVGYDAVPEEMLSVVSARTDQDGVATLPAIQSEPLFLVQLQSERYGRQTFRVDGNTDVPDRKLRLRETASIQGRLVGENPEWLRGVRLTLVTDNRDAGVDPQGLAEVVTDDAGRFEVPVIAKGGPLHIYVKLDPSLPVRPRLQEDLYLAAGETLQMEIPLVAAPVVRGKVLAKSTGEPIAGAEISLGYGGFRQSDVVVTDKRGEYQGRVLSGPVRAHIIVLPGDFVQTGTPWNKPYQVPADEQEFELPTIEVVGTRRLAGQLVGGQDLPLANRSVMAVEGNRVYDSSTSDAAGHFTLKVPDGVDPQIKVSVKDRGLLPTTVVQQDPLIVRYTADVREQEMEAQRASKADVVLTGRVFSEGEPIADIPILLYRDVPVLDSDSTRYEQVFQTQTDASGSYRLTGLKAGDGYSVEIKPPFLAADPTWLHQSPYIQELAGDADGEVALPDAKLVRLNQSLAGTVVDQAGQPVEGATVSVRLRGGRNLARLTTSGPPPWTKTNAQGRFHLKELPDQPLSIMVYIANPQGGRIRFHTNQDVERNQQDIHVVFDTSQQEEETP</sequence>
<feature type="transmembrane region" description="Helical" evidence="2">
    <location>
        <begin position="6"/>
        <end position="29"/>
    </location>
</feature>
<name>A0A5B9QJJ1_9BACT</name>
<feature type="transmembrane region" description="Helical" evidence="2">
    <location>
        <begin position="351"/>
        <end position="369"/>
    </location>
</feature>
<dbReference type="CDD" id="cd07341">
    <property type="entry name" value="M56_BlaR1_MecR1_like"/>
    <property type="match status" value="1"/>
</dbReference>
<dbReference type="InterPro" id="IPR008969">
    <property type="entry name" value="CarboxyPept-like_regulatory"/>
</dbReference>
<dbReference type="PANTHER" id="PTHR34978:SF3">
    <property type="entry name" value="SLR0241 PROTEIN"/>
    <property type="match status" value="1"/>
</dbReference>
<feature type="transmembrane region" description="Helical" evidence="2">
    <location>
        <begin position="142"/>
        <end position="167"/>
    </location>
</feature>
<dbReference type="InterPro" id="IPR052173">
    <property type="entry name" value="Beta-lactam_resp_regulator"/>
</dbReference>
<dbReference type="Gene3D" id="2.60.40.1120">
    <property type="entry name" value="Carboxypeptidase-like, regulatory domain"/>
    <property type="match status" value="1"/>
</dbReference>
<dbReference type="AlphaFoldDB" id="A0A5B9QJJ1"/>
<evidence type="ECO:0000259" key="3">
    <source>
        <dbReference type="Pfam" id="PF05569"/>
    </source>
</evidence>
<feature type="transmembrane region" description="Helical" evidence="2">
    <location>
        <begin position="41"/>
        <end position="58"/>
    </location>
</feature>
<keyword evidence="5" id="KW-1185">Reference proteome</keyword>
<keyword evidence="2" id="KW-0812">Transmembrane</keyword>
<dbReference type="EMBL" id="CP042914">
    <property type="protein sequence ID" value="QEG39287.1"/>
    <property type="molecule type" value="Genomic_DNA"/>
</dbReference>
<dbReference type="Proteomes" id="UP000325286">
    <property type="component" value="Chromosome"/>
</dbReference>
<accession>A0A5B9QJJ1</accession>
<dbReference type="SUPFAM" id="SSF49464">
    <property type="entry name" value="Carboxypeptidase regulatory domain-like"/>
    <property type="match status" value="2"/>
</dbReference>
<evidence type="ECO:0000313" key="4">
    <source>
        <dbReference type="EMBL" id="QEG39287.1"/>
    </source>
</evidence>
<evidence type="ECO:0000256" key="1">
    <source>
        <dbReference type="SAM" id="MobiDB-lite"/>
    </source>
</evidence>
<keyword evidence="2" id="KW-1133">Transmembrane helix</keyword>
<protein>
    <submittedName>
        <fullName evidence="4">Regulatory protein BlaR1</fullName>
    </submittedName>
</protein>
<dbReference type="PANTHER" id="PTHR34978">
    <property type="entry name" value="POSSIBLE SENSOR-TRANSDUCER PROTEIN BLAR"/>
    <property type="match status" value="1"/>
</dbReference>
<dbReference type="SUPFAM" id="SSF117074">
    <property type="entry name" value="Hypothetical protein PA1324"/>
    <property type="match status" value="1"/>
</dbReference>
<keyword evidence="2" id="KW-0472">Membrane</keyword>
<feature type="compositionally biased region" description="Polar residues" evidence="1">
    <location>
        <begin position="76"/>
        <end position="101"/>
    </location>
</feature>
<evidence type="ECO:0000313" key="5">
    <source>
        <dbReference type="Proteomes" id="UP000325286"/>
    </source>
</evidence>
<dbReference type="Pfam" id="PF05569">
    <property type="entry name" value="Peptidase_M56"/>
    <property type="match status" value="1"/>
</dbReference>
<organism evidence="4 5">
    <name type="scientific">Roseimaritima ulvae</name>
    <dbReference type="NCBI Taxonomy" id="980254"/>
    <lineage>
        <taxon>Bacteria</taxon>
        <taxon>Pseudomonadati</taxon>
        <taxon>Planctomycetota</taxon>
        <taxon>Planctomycetia</taxon>
        <taxon>Pirellulales</taxon>
        <taxon>Pirellulaceae</taxon>
        <taxon>Roseimaritima</taxon>
    </lineage>
</organism>
<evidence type="ECO:0000256" key="2">
    <source>
        <dbReference type="SAM" id="Phobius"/>
    </source>
</evidence>
<feature type="region of interest" description="Disordered" evidence="1">
    <location>
        <begin position="76"/>
        <end position="132"/>
    </location>
</feature>
<dbReference type="OrthoDB" id="279966at2"/>
<dbReference type="RefSeq" id="WP_068138628.1">
    <property type="nucleotide sequence ID" value="NZ_CP042914.1"/>
</dbReference>
<dbReference type="InterPro" id="IPR008756">
    <property type="entry name" value="Peptidase_M56"/>
</dbReference>
<gene>
    <name evidence="4" type="primary">blaR1_4</name>
    <name evidence="4" type="ORF">UC8_12510</name>
</gene>
<proteinExistence type="predicted"/>
<reference evidence="4 5" key="1">
    <citation type="submission" date="2019-08" db="EMBL/GenBank/DDBJ databases">
        <title>Deep-cultivation of Planctomycetes and their phenomic and genomic characterization uncovers novel biology.</title>
        <authorList>
            <person name="Wiegand S."/>
            <person name="Jogler M."/>
            <person name="Boedeker C."/>
            <person name="Pinto D."/>
            <person name="Vollmers J."/>
            <person name="Rivas-Marin E."/>
            <person name="Kohn T."/>
            <person name="Peeters S.H."/>
            <person name="Heuer A."/>
            <person name="Rast P."/>
            <person name="Oberbeckmann S."/>
            <person name="Bunk B."/>
            <person name="Jeske O."/>
            <person name="Meyerdierks A."/>
            <person name="Storesund J.E."/>
            <person name="Kallscheuer N."/>
            <person name="Luecker S."/>
            <person name="Lage O.M."/>
            <person name="Pohl T."/>
            <person name="Merkel B.J."/>
            <person name="Hornburger P."/>
            <person name="Mueller R.-W."/>
            <person name="Bruemmer F."/>
            <person name="Labrenz M."/>
            <person name="Spormann A.M."/>
            <person name="Op den Camp H."/>
            <person name="Overmann J."/>
            <person name="Amann R."/>
            <person name="Jetten M.S.M."/>
            <person name="Mascher T."/>
            <person name="Medema M.H."/>
            <person name="Devos D.P."/>
            <person name="Kaster A.-K."/>
            <person name="Ovreas L."/>
            <person name="Rohde M."/>
            <person name="Galperin M.Y."/>
            <person name="Jogler C."/>
        </authorList>
    </citation>
    <scope>NUCLEOTIDE SEQUENCE [LARGE SCALE GENOMIC DNA]</scope>
    <source>
        <strain evidence="4 5">UC8</strain>
    </source>
</reference>
<dbReference type="KEGG" id="rul:UC8_12510"/>
<feature type="domain" description="Peptidase M56" evidence="3">
    <location>
        <begin position="89"/>
        <end position="336"/>
    </location>
</feature>